<gene>
    <name evidence="4" type="ORF">LZG35_06475</name>
</gene>
<protein>
    <recommendedName>
        <fullName evidence="6">NHL repeat-containing protein</fullName>
    </recommendedName>
</protein>
<evidence type="ECO:0000256" key="1">
    <source>
        <dbReference type="ARBA" id="ARBA00022737"/>
    </source>
</evidence>
<dbReference type="InterPro" id="IPR001258">
    <property type="entry name" value="NHL_repeat"/>
</dbReference>
<dbReference type="AlphaFoldDB" id="A0A9Q3W2Z2"/>
<keyword evidence="1" id="KW-0677">Repeat</keyword>
<dbReference type="Proteomes" id="UP001107961">
    <property type="component" value="Unassembled WGS sequence"/>
</dbReference>
<dbReference type="PROSITE" id="PS51257">
    <property type="entry name" value="PROKAR_LIPOPROTEIN"/>
    <property type="match status" value="1"/>
</dbReference>
<feature type="region of interest" description="Disordered" evidence="2">
    <location>
        <begin position="366"/>
        <end position="391"/>
    </location>
</feature>
<dbReference type="InterPro" id="IPR050952">
    <property type="entry name" value="TRIM-NHL_E3_ligases"/>
</dbReference>
<organism evidence="4 5">
    <name type="scientific">Alloalcanivorax xenomutans</name>
    <dbReference type="NCBI Taxonomy" id="1094342"/>
    <lineage>
        <taxon>Bacteria</taxon>
        <taxon>Pseudomonadati</taxon>
        <taxon>Pseudomonadota</taxon>
        <taxon>Gammaproteobacteria</taxon>
        <taxon>Oceanospirillales</taxon>
        <taxon>Alcanivoracaceae</taxon>
        <taxon>Alloalcanivorax</taxon>
    </lineage>
</organism>
<comment type="caution">
    <text evidence="4">The sequence shown here is derived from an EMBL/GenBank/DDBJ whole genome shotgun (WGS) entry which is preliminary data.</text>
</comment>
<evidence type="ECO:0000256" key="2">
    <source>
        <dbReference type="SAM" id="MobiDB-lite"/>
    </source>
</evidence>
<feature type="signal peptide" evidence="3">
    <location>
        <begin position="1"/>
        <end position="26"/>
    </location>
</feature>
<feature type="chain" id="PRO_5040147712" description="NHL repeat-containing protein" evidence="3">
    <location>
        <begin position="27"/>
        <end position="419"/>
    </location>
</feature>
<dbReference type="InterPro" id="IPR011042">
    <property type="entry name" value="6-blade_b-propeller_TolB-like"/>
</dbReference>
<keyword evidence="3" id="KW-0732">Signal</keyword>
<evidence type="ECO:0008006" key="6">
    <source>
        <dbReference type="Google" id="ProtNLM"/>
    </source>
</evidence>
<accession>A0A9Q3W2Z2</accession>
<reference evidence="4" key="1">
    <citation type="submission" date="2022-01" db="EMBL/GenBank/DDBJ databases">
        <authorList>
            <person name="Karlyshev A.V."/>
            <person name="Jaspars M."/>
        </authorList>
    </citation>
    <scope>NUCLEOTIDE SEQUENCE</scope>
    <source>
        <strain evidence="4">AGSA3-2</strain>
    </source>
</reference>
<name>A0A9Q3W2Z2_9GAMM</name>
<dbReference type="SUPFAM" id="SSF101898">
    <property type="entry name" value="NHL repeat"/>
    <property type="match status" value="1"/>
</dbReference>
<dbReference type="EMBL" id="JAJVKT010000006">
    <property type="protein sequence ID" value="MCE7508278.1"/>
    <property type="molecule type" value="Genomic_DNA"/>
</dbReference>
<proteinExistence type="predicted"/>
<sequence length="419" mass="45217">MMDHPRYKTAWQFAALTLGATLTLTACGGGGGGGDTPPTPMALETFQRADVVIGQPDFIGTEANQNGSIGANGFDKPTGNPTVSAEGQLFISDTWNSRILGYDAVPDMNNLPADFVLGQGDFTSGQSDLFTRPRDIAIAASKMAVADYNSNDVFLYDPIPMDGTTIPPVSLSKVFPDSDSPCDVNYRDFPTSVALSDDGKLVIADSGQHRVLIWNTVPTGRNQAPDLILGQSDFNHCTENDTDQDGEENDTPSASTLNYPAGVWTDGERLAVADRHNYRVLIWNTFPTENGQPADVVLGQPGFNTNTRFYESSMPPASVFWPDGLDSNGTQLALADGENNRVLVWNTFPTENGQLADVVLGQSDFLHNQSNDDDQDSSDDGSATARTLDDPTGVRFHDDKLLISDTGNNRVLILQLRTE</sequence>
<evidence type="ECO:0000256" key="3">
    <source>
        <dbReference type="SAM" id="SignalP"/>
    </source>
</evidence>
<dbReference type="Pfam" id="PF01436">
    <property type="entry name" value="NHL"/>
    <property type="match status" value="1"/>
</dbReference>
<keyword evidence="5" id="KW-1185">Reference proteome</keyword>
<dbReference type="Gene3D" id="2.120.10.30">
    <property type="entry name" value="TolB, C-terminal domain"/>
    <property type="match status" value="2"/>
</dbReference>
<evidence type="ECO:0000313" key="4">
    <source>
        <dbReference type="EMBL" id="MCE7508278.1"/>
    </source>
</evidence>
<dbReference type="RefSeq" id="WP_233925462.1">
    <property type="nucleotide sequence ID" value="NZ_JAJVKT010000006.1"/>
</dbReference>
<evidence type="ECO:0000313" key="5">
    <source>
        <dbReference type="Proteomes" id="UP001107961"/>
    </source>
</evidence>
<dbReference type="PANTHER" id="PTHR24104">
    <property type="entry name" value="E3 UBIQUITIN-PROTEIN LIGASE NHLRC1-RELATED"/>
    <property type="match status" value="1"/>
</dbReference>